<dbReference type="Pfam" id="PF06745">
    <property type="entry name" value="ATPase"/>
    <property type="match status" value="1"/>
</dbReference>
<dbReference type="Proteomes" id="UP000034531">
    <property type="component" value="Unassembled WGS sequence"/>
</dbReference>
<keyword evidence="2 11" id="KW-0547">Nucleotide-binding</keyword>
<keyword evidence="7 11" id="KW-0067">ATP-binding</keyword>
<proteinExistence type="inferred from homology"/>
<dbReference type="PROSITE" id="PS50162">
    <property type="entry name" value="RECA_2"/>
    <property type="match status" value="1"/>
</dbReference>
<protein>
    <recommendedName>
        <fullName evidence="11">DNA repair protein RadA</fullName>
    </recommendedName>
</protein>
<comment type="function">
    <text evidence="11">Plays a role in repairing double-strand DNA breaks, probably involving stabilizing or processing branched DNA or blocked replication forks.</text>
</comment>
<dbReference type="InterPro" id="IPR020568">
    <property type="entry name" value="Ribosomal_Su5_D2-typ_SF"/>
</dbReference>
<dbReference type="Gene3D" id="3.40.50.300">
    <property type="entry name" value="P-loop containing nucleotide triphosphate hydrolases"/>
    <property type="match status" value="1"/>
</dbReference>
<keyword evidence="6" id="KW-0862">Zinc</keyword>
<dbReference type="GO" id="GO:0140664">
    <property type="term" value="F:ATP-dependent DNA damage sensor activity"/>
    <property type="evidence" value="ECO:0007669"/>
    <property type="project" value="InterPro"/>
</dbReference>
<comment type="similarity">
    <text evidence="11">Belongs to the RecA family. RadA subfamily.</text>
</comment>
<keyword evidence="8 11" id="KW-0346">Stress response</keyword>
<dbReference type="SMART" id="SM00382">
    <property type="entry name" value="AAA"/>
    <property type="match status" value="1"/>
</dbReference>
<evidence type="ECO:0000313" key="15">
    <source>
        <dbReference type="Proteomes" id="UP000034531"/>
    </source>
</evidence>
<keyword evidence="3 11" id="KW-0227">DNA damage</keyword>
<dbReference type="InterPro" id="IPR020588">
    <property type="entry name" value="RecA_ATP-bd"/>
</dbReference>
<evidence type="ECO:0000256" key="2">
    <source>
        <dbReference type="ARBA" id="ARBA00022741"/>
    </source>
</evidence>
<feature type="compositionally biased region" description="Basic and acidic residues" evidence="12">
    <location>
        <begin position="124"/>
        <end position="140"/>
    </location>
</feature>
<evidence type="ECO:0000256" key="3">
    <source>
        <dbReference type="ARBA" id="ARBA00022763"/>
    </source>
</evidence>
<dbReference type="AlphaFoldDB" id="A0A0G0R4L8"/>
<dbReference type="Pfam" id="PF13541">
    <property type="entry name" value="ChlI"/>
    <property type="match status" value="1"/>
</dbReference>
<dbReference type="GO" id="GO:0000725">
    <property type="term" value="P:recombinational repair"/>
    <property type="evidence" value="ECO:0007669"/>
    <property type="project" value="UniProtKB-UniRule"/>
</dbReference>
<evidence type="ECO:0000256" key="8">
    <source>
        <dbReference type="ARBA" id="ARBA00023016"/>
    </source>
</evidence>
<organism evidence="14 15">
    <name type="scientific">Candidatus Curtissbacteria bacterium GW2011_GWA1_40_16</name>
    <dbReference type="NCBI Taxonomy" id="1618405"/>
    <lineage>
        <taxon>Bacteria</taxon>
        <taxon>Candidatus Curtissiibacteriota</taxon>
    </lineage>
</organism>
<keyword evidence="5" id="KW-0378">Hydrolase</keyword>
<dbReference type="InterPro" id="IPR027417">
    <property type="entry name" value="P-loop_NTPase"/>
</dbReference>
<dbReference type="CDD" id="cd01121">
    <property type="entry name" value="RadA_SMS_N"/>
    <property type="match status" value="1"/>
</dbReference>
<evidence type="ECO:0000256" key="5">
    <source>
        <dbReference type="ARBA" id="ARBA00022801"/>
    </source>
</evidence>
<evidence type="ECO:0000256" key="6">
    <source>
        <dbReference type="ARBA" id="ARBA00022833"/>
    </source>
</evidence>
<dbReference type="PANTHER" id="PTHR32472">
    <property type="entry name" value="DNA REPAIR PROTEIN RADA"/>
    <property type="match status" value="1"/>
</dbReference>
<dbReference type="PATRIC" id="fig|1618405.3.peg.1099"/>
<gene>
    <name evidence="11" type="primary">radA</name>
    <name evidence="14" type="ORF">UT84_C0058G0001</name>
</gene>
<dbReference type="InterPro" id="IPR014774">
    <property type="entry name" value="KaiC-like_dom"/>
</dbReference>
<evidence type="ECO:0000256" key="12">
    <source>
        <dbReference type="SAM" id="MobiDB-lite"/>
    </source>
</evidence>
<keyword evidence="4" id="KW-0863">Zinc-finger</keyword>
<dbReference type="InterPro" id="IPR004504">
    <property type="entry name" value="DNA_repair_RadA"/>
</dbReference>
<dbReference type="EMBL" id="LBYI01000058">
    <property type="protein sequence ID" value="KKR47679.1"/>
    <property type="molecule type" value="Genomic_DNA"/>
</dbReference>
<dbReference type="InterPro" id="IPR003593">
    <property type="entry name" value="AAA+_ATPase"/>
</dbReference>
<evidence type="ECO:0000259" key="13">
    <source>
        <dbReference type="PROSITE" id="PS50162"/>
    </source>
</evidence>
<dbReference type="GO" id="GO:0005524">
    <property type="term" value="F:ATP binding"/>
    <property type="evidence" value="ECO:0007669"/>
    <property type="project" value="UniProtKB-UniRule"/>
</dbReference>
<keyword evidence="1 11" id="KW-0479">Metal-binding</keyword>
<keyword evidence="9 11" id="KW-0238">DNA-binding</keyword>
<dbReference type="PANTHER" id="PTHR32472:SF10">
    <property type="entry name" value="DNA REPAIR PROTEIN RADA-LIKE PROTEIN"/>
    <property type="match status" value="1"/>
</dbReference>
<dbReference type="InterPro" id="IPR014721">
    <property type="entry name" value="Ribsml_uS5_D2-typ_fold_subgr"/>
</dbReference>
<keyword evidence="10 11" id="KW-0234">DNA repair</keyword>
<evidence type="ECO:0000256" key="7">
    <source>
        <dbReference type="ARBA" id="ARBA00022840"/>
    </source>
</evidence>
<dbReference type="GO" id="GO:0016787">
    <property type="term" value="F:hydrolase activity"/>
    <property type="evidence" value="ECO:0007669"/>
    <property type="project" value="UniProtKB-KW"/>
</dbReference>
<feature type="binding site" evidence="11">
    <location>
        <begin position="96"/>
        <end position="103"/>
    </location>
    <ligand>
        <name>ATP</name>
        <dbReference type="ChEBI" id="CHEBI:30616"/>
    </ligand>
</feature>
<feature type="domain" description="RecA family profile 1" evidence="13">
    <location>
        <begin position="67"/>
        <end position="273"/>
    </location>
</feature>
<reference evidence="14 15" key="1">
    <citation type="journal article" date="2015" name="Nature">
        <title>rRNA introns, odd ribosomes, and small enigmatic genomes across a large radiation of phyla.</title>
        <authorList>
            <person name="Brown C.T."/>
            <person name="Hug L.A."/>
            <person name="Thomas B.C."/>
            <person name="Sharon I."/>
            <person name="Castelle C.J."/>
            <person name="Singh A."/>
            <person name="Wilkins M.J."/>
            <person name="Williams K.H."/>
            <person name="Banfield J.F."/>
        </authorList>
    </citation>
    <scope>NUCLEOTIDE SEQUENCE [LARGE SCALE GENOMIC DNA]</scope>
</reference>
<feature type="region of interest" description="Disordered" evidence="12">
    <location>
        <begin position="124"/>
        <end position="149"/>
    </location>
</feature>
<accession>A0A0G0R4L8</accession>
<comment type="domain">
    <text evidence="11">The middle region has homology to RecA with ATPase motifs including the RadA KNRFG motif, while the C-terminus is homologous to Lon protease.</text>
</comment>
<sequence length="499" mass="53874">MKQHSTFICQQCGYQSPSFLGKCPECGEWNSLVETEVSDENLIRRSGGENLKFEEKLFKLSDVKSEKIKRFSTGFSEFDRVLGGGLVPGSLVLISGDPGIGKSTLLLQTAMRITNFGKLGKLRTSENSERQKVRTSDKQSLRSSPAKRGVGLKTDSLKLRNTEYSECSVLYVSGEESTNQVKMRAERLAGSKGGLAGKTAQNLYIMAETDIEVIVAACKKLSPALLIVDSIQTLTSQRLTGSAGSVGQLRECAQVLQRLAKSGKTAVFVVGHVTKEGAIAGPKVLEHIVDCVLNLEGDEMHAFRILRSTKNRFGSTFEIGVFEMQDAGIVEVDNPSKIFLEERFEGRAGSVVCATVAGGRPILAEIQALCTQTVFAVPTRRVTGLDFSRVQIVIAALSKAVKLSFANLDVFVNVAGGLKIVEPAADLACALAVASAALDKPIKAQVCVFGEVGLLGEVRQVVNTKVRLSEAKRLGFDDIVFSERFKTLEEAIGYAIHGE</sequence>
<feature type="short sequence motif" description="RadA KNRFG motif" evidence="11">
    <location>
        <begin position="310"/>
        <end position="314"/>
    </location>
</feature>
<dbReference type="Pfam" id="PF18073">
    <property type="entry name" value="Zn_ribbon_LapB"/>
    <property type="match status" value="1"/>
</dbReference>
<dbReference type="GO" id="GO:0003684">
    <property type="term" value="F:damaged DNA binding"/>
    <property type="evidence" value="ECO:0007669"/>
    <property type="project" value="InterPro"/>
</dbReference>
<name>A0A0G0R4L8_9BACT</name>
<evidence type="ECO:0000256" key="10">
    <source>
        <dbReference type="ARBA" id="ARBA00023204"/>
    </source>
</evidence>
<dbReference type="GO" id="GO:0005829">
    <property type="term" value="C:cytosol"/>
    <property type="evidence" value="ECO:0007669"/>
    <property type="project" value="TreeGrafter"/>
</dbReference>
<feature type="region of interest" description="Lon-protease-like" evidence="11">
    <location>
        <begin position="409"/>
        <end position="499"/>
    </location>
</feature>
<dbReference type="PRINTS" id="PR01874">
    <property type="entry name" value="DNAREPAIRADA"/>
</dbReference>
<evidence type="ECO:0000256" key="1">
    <source>
        <dbReference type="ARBA" id="ARBA00022723"/>
    </source>
</evidence>
<dbReference type="InterPro" id="IPR041166">
    <property type="entry name" value="Rubredoxin_2"/>
</dbReference>
<dbReference type="HAMAP" id="MF_01498">
    <property type="entry name" value="RadA_bact"/>
    <property type="match status" value="1"/>
</dbReference>
<evidence type="ECO:0000313" key="14">
    <source>
        <dbReference type="EMBL" id="KKR47679.1"/>
    </source>
</evidence>
<comment type="caution">
    <text evidence="14">The sequence shown here is derived from an EMBL/GenBank/DDBJ whole genome shotgun (WGS) entry which is preliminary data.</text>
</comment>
<dbReference type="GO" id="GO:0008270">
    <property type="term" value="F:zinc ion binding"/>
    <property type="evidence" value="ECO:0007669"/>
    <property type="project" value="UniProtKB-KW"/>
</dbReference>
<dbReference type="Gene3D" id="3.30.230.10">
    <property type="match status" value="1"/>
</dbReference>
<dbReference type="SUPFAM" id="SSF52540">
    <property type="entry name" value="P-loop containing nucleoside triphosphate hydrolases"/>
    <property type="match status" value="1"/>
</dbReference>
<evidence type="ECO:0000256" key="4">
    <source>
        <dbReference type="ARBA" id="ARBA00022771"/>
    </source>
</evidence>
<evidence type="ECO:0000256" key="11">
    <source>
        <dbReference type="HAMAP-Rule" id="MF_01498"/>
    </source>
</evidence>
<evidence type="ECO:0000256" key="9">
    <source>
        <dbReference type="ARBA" id="ARBA00023125"/>
    </source>
</evidence>
<dbReference type="SUPFAM" id="SSF54211">
    <property type="entry name" value="Ribosomal protein S5 domain 2-like"/>
    <property type="match status" value="1"/>
</dbReference>